<sequence>MFEIEIKPTILTIITTYKCTAACEDCCFECSPKKTGILNFEEIKEVILNTTKEYPSIKQIVFTGGECFILKKKLFDLISISHNLGLKTRCVTNAYWAKNKAKAQEYSEALSKSGIDEINISTGHSHQQWINENTVINAIEALLNKNIFTLVTIETDRDNSDCINSFKFNSKVINLQDKFQSIFYISVNIWVSEKNKNNKIKLISGGCEHMFNNIVISPDKKVISCCGLTNLKVNEFKIGDMSNVAVYREEQKYDFLKLWIKTEGAYSILNKIGISSDRISHITHPCEACDFLYNDSEAIKNIKEKYTEFIIPVINSYNLQRLMKK</sequence>
<evidence type="ECO:0000256" key="3">
    <source>
        <dbReference type="ARBA" id="ARBA00022723"/>
    </source>
</evidence>
<keyword evidence="2" id="KW-0949">S-adenosyl-L-methionine</keyword>
<dbReference type="PANTHER" id="PTHR11228">
    <property type="entry name" value="RADICAL SAM DOMAIN PROTEIN"/>
    <property type="match status" value="1"/>
</dbReference>
<dbReference type="InterPro" id="IPR058240">
    <property type="entry name" value="rSAM_sf"/>
</dbReference>
<dbReference type="GO" id="GO:0051536">
    <property type="term" value="F:iron-sulfur cluster binding"/>
    <property type="evidence" value="ECO:0007669"/>
    <property type="project" value="UniProtKB-KW"/>
</dbReference>
<dbReference type="Proteomes" id="UP000240728">
    <property type="component" value="Unassembled WGS sequence"/>
</dbReference>
<evidence type="ECO:0000313" key="6">
    <source>
        <dbReference type="EMBL" id="PSX43981.1"/>
    </source>
</evidence>
<dbReference type="AlphaFoldDB" id="A0AAX0YVV2"/>
<dbReference type="GO" id="GO:0046872">
    <property type="term" value="F:metal ion binding"/>
    <property type="evidence" value="ECO:0007669"/>
    <property type="project" value="UniProtKB-KW"/>
</dbReference>
<gene>
    <name evidence="6" type="ORF">C0W53_15220</name>
</gene>
<dbReference type="GO" id="GO:0003824">
    <property type="term" value="F:catalytic activity"/>
    <property type="evidence" value="ECO:0007669"/>
    <property type="project" value="InterPro"/>
</dbReference>
<dbReference type="PANTHER" id="PTHR11228:SF34">
    <property type="entry name" value="TUNGSTEN-CONTAINING ALDEHYDE FERREDOXIN OXIDOREDUCTASE COFACTOR MODIFYING PROTEIN"/>
    <property type="match status" value="1"/>
</dbReference>
<keyword evidence="3" id="KW-0479">Metal-binding</keyword>
<dbReference type="EMBL" id="PYOZ01000010">
    <property type="protein sequence ID" value="PSX43981.1"/>
    <property type="molecule type" value="Genomic_DNA"/>
</dbReference>
<evidence type="ECO:0000256" key="4">
    <source>
        <dbReference type="ARBA" id="ARBA00023004"/>
    </source>
</evidence>
<evidence type="ECO:0000256" key="1">
    <source>
        <dbReference type="ARBA" id="ARBA00001966"/>
    </source>
</evidence>
<dbReference type="InterPro" id="IPR013785">
    <property type="entry name" value="Aldolase_TIM"/>
</dbReference>
<dbReference type="InterPro" id="IPR050377">
    <property type="entry name" value="Radical_SAM_PqqE_MftC-like"/>
</dbReference>
<name>A0AAX0YVV2_9GAMM</name>
<organism evidence="6 7">
    <name type="scientific">Photobacterium kishitanii</name>
    <dbReference type="NCBI Taxonomy" id="318456"/>
    <lineage>
        <taxon>Bacteria</taxon>
        <taxon>Pseudomonadati</taxon>
        <taxon>Pseudomonadota</taxon>
        <taxon>Gammaproteobacteria</taxon>
        <taxon>Vibrionales</taxon>
        <taxon>Vibrionaceae</taxon>
        <taxon>Photobacterium</taxon>
    </lineage>
</organism>
<dbReference type="RefSeq" id="WP_045067210.1">
    <property type="nucleotide sequence ID" value="NZ_JZTB01000014.1"/>
</dbReference>
<keyword evidence="4" id="KW-0408">Iron</keyword>
<reference evidence="6 7" key="1">
    <citation type="submission" date="2018-01" db="EMBL/GenBank/DDBJ databases">
        <title>Whole genome sequencing of Histamine producing bacteria.</title>
        <authorList>
            <person name="Butler K."/>
        </authorList>
    </citation>
    <scope>NUCLEOTIDE SEQUENCE [LARGE SCALE GENOMIC DNA]</scope>
    <source>
        <strain evidence="6 7">A1-4</strain>
    </source>
</reference>
<dbReference type="SUPFAM" id="SSF102114">
    <property type="entry name" value="Radical SAM enzymes"/>
    <property type="match status" value="1"/>
</dbReference>
<comment type="caution">
    <text evidence="6">The sequence shown here is derived from an EMBL/GenBank/DDBJ whole genome shotgun (WGS) entry which is preliminary data.</text>
</comment>
<proteinExistence type="predicted"/>
<dbReference type="Gene3D" id="3.20.20.70">
    <property type="entry name" value="Aldolase class I"/>
    <property type="match status" value="1"/>
</dbReference>
<evidence type="ECO:0000256" key="5">
    <source>
        <dbReference type="ARBA" id="ARBA00023014"/>
    </source>
</evidence>
<evidence type="ECO:0000313" key="7">
    <source>
        <dbReference type="Proteomes" id="UP000240728"/>
    </source>
</evidence>
<keyword evidence="5" id="KW-0411">Iron-sulfur</keyword>
<dbReference type="InterPro" id="IPR007197">
    <property type="entry name" value="rSAM"/>
</dbReference>
<accession>A0AAX0YVV2</accession>
<keyword evidence="7" id="KW-1185">Reference proteome</keyword>
<dbReference type="SFLD" id="SFLDS00029">
    <property type="entry name" value="Radical_SAM"/>
    <property type="match status" value="1"/>
</dbReference>
<protein>
    <submittedName>
        <fullName evidence="6">Radical SAM protein</fullName>
    </submittedName>
</protein>
<evidence type="ECO:0000256" key="2">
    <source>
        <dbReference type="ARBA" id="ARBA00022691"/>
    </source>
</evidence>
<comment type="cofactor">
    <cofactor evidence="1">
        <name>[4Fe-4S] cluster</name>
        <dbReference type="ChEBI" id="CHEBI:49883"/>
    </cofactor>
</comment>